<proteinExistence type="predicted"/>
<dbReference type="InterPro" id="IPR010064">
    <property type="entry name" value="HK97-gp10_tail"/>
</dbReference>
<accession>A0ABZ3J7S2</accession>
<evidence type="ECO:0000313" key="2">
    <source>
        <dbReference type="Proteomes" id="UP000216052"/>
    </source>
</evidence>
<name>A0ABZ3J7S2_SPOA4</name>
<dbReference type="Pfam" id="PF04883">
    <property type="entry name" value="HK97-gp10_like"/>
    <property type="match status" value="1"/>
</dbReference>
<evidence type="ECO:0008006" key="3">
    <source>
        <dbReference type="Google" id="ProtNLM"/>
    </source>
</evidence>
<protein>
    <recommendedName>
        <fullName evidence="3">HK97 gp10 family phage protein</fullName>
    </recommendedName>
</protein>
<reference evidence="1" key="1">
    <citation type="submission" date="2024-05" db="EMBL/GenBank/DDBJ databases">
        <title>Isolation and characterization of Sporomusa carbonis sp. nov., a carboxydotrophic hydrogenogen in the genus of Sporomusa isolated from a charcoal burning pile.</title>
        <authorList>
            <person name="Boeer T."/>
            <person name="Rosenbaum F."/>
            <person name="Eysell L."/>
            <person name="Mueller V."/>
            <person name="Daniel R."/>
            <person name="Poehlein A."/>
        </authorList>
    </citation>
    <scope>NUCLEOTIDE SEQUENCE [LARGE SCALE GENOMIC DNA]</scope>
    <source>
        <strain evidence="1">DSM 3132</strain>
    </source>
</reference>
<dbReference type="EMBL" id="CP155571">
    <property type="protein sequence ID" value="XFO73947.1"/>
    <property type="molecule type" value="Genomic_DNA"/>
</dbReference>
<dbReference type="Proteomes" id="UP000216052">
    <property type="component" value="Chromosome"/>
</dbReference>
<evidence type="ECO:0000313" key="1">
    <source>
        <dbReference type="EMBL" id="XFO73947.1"/>
    </source>
</evidence>
<gene>
    <name evidence="1" type="ORF">SPACI_040550</name>
</gene>
<keyword evidence="2" id="KW-1185">Reference proteome</keyword>
<sequence>MAKWGTCDFKQLQQLQKKLDKLQQIDMDKFCQDCAKELAARLLAKVIKRTPVGQYEEAGKNGGTLRRGWTATTEAEAASGRGNGKNGVEYAKSLTITKIGNVYQIEIINPVHYASYVEFGHRTRNHKGWVNGRFMLTISEQELDDQAPAILEKKLLKYLGEAFNAE</sequence>
<organism evidence="1 2">
    <name type="scientific">Sporomusa acidovorans (strain ATCC 49682 / DSM 3132 / Mol)</name>
    <dbReference type="NCBI Taxonomy" id="1123286"/>
    <lineage>
        <taxon>Bacteria</taxon>
        <taxon>Bacillati</taxon>
        <taxon>Bacillota</taxon>
        <taxon>Negativicutes</taxon>
        <taxon>Selenomonadales</taxon>
        <taxon>Sporomusaceae</taxon>
        <taxon>Sporomusa</taxon>
    </lineage>
</organism>
<dbReference type="RefSeq" id="WP_093797250.1">
    <property type="nucleotide sequence ID" value="NZ_CP155571.1"/>
</dbReference>